<evidence type="ECO:0000313" key="1">
    <source>
        <dbReference type="EMBL" id="RAI97746.1"/>
    </source>
</evidence>
<protein>
    <submittedName>
        <fullName evidence="1">Uncharacterized protein</fullName>
    </submittedName>
</protein>
<dbReference type="EMBL" id="QLLM01000035">
    <property type="protein sequence ID" value="RAI97746.1"/>
    <property type="molecule type" value="Genomic_DNA"/>
</dbReference>
<gene>
    <name evidence="1" type="ORF">DEU50_13518</name>
</gene>
<dbReference type="RefSeq" id="WP_111589842.1">
    <property type="nucleotide sequence ID" value="NZ_CAWNWF010000035.1"/>
</dbReference>
<dbReference type="AlphaFoldDB" id="A0AAX1PCC1"/>
<comment type="caution">
    <text evidence="1">The sequence shown here is derived from an EMBL/GenBank/DDBJ whole genome shotgun (WGS) entry which is preliminary data.</text>
</comment>
<sequence>MNNLSTLEALITRDSAALRFVGQLDKNELSSLSGEIFAKFYWYKRNPQWFKKDTNRQFARLRWIWRIIKKRLSSGRARPELTVHGSEMERFNYLGGDAWTFFQRHLRTGWEIAYAPSPYSGFWVNVLELKLCTYCEGDVVMMTAPNEDVFNRDYGHLCRWYENN</sequence>
<name>A0AAX1PCC1_AERSA</name>
<dbReference type="Proteomes" id="UP000249422">
    <property type="component" value="Unassembled WGS sequence"/>
</dbReference>
<proteinExistence type="predicted"/>
<accession>A0AAX1PCC1</accession>
<reference evidence="1 2" key="1">
    <citation type="submission" date="2018-06" db="EMBL/GenBank/DDBJ databases">
        <title>Freshwater and sediment microbial communities from various areas in North America, analyzing microbe dynamics in response to fracking.</title>
        <authorList>
            <person name="Lamendella R."/>
        </authorList>
    </citation>
    <scope>NUCLEOTIDE SEQUENCE [LARGE SCALE GENOMIC DNA]</scope>
    <source>
        <strain evidence="1 2">17</strain>
    </source>
</reference>
<organism evidence="1 2">
    <name type="scientific">Aeromonas salmonicida</name>
    <dbReference type="NCBI Taxonomy" id="645"/>
    <lineage>
        <taxon>Bacteria</taxon>
        <taxon>Pseudomonadati</taxon>
        <taxon>Pseudomonadota</taxon>
        <taxon>Gammaproteobacteria</taxon>
        <taxon>Aeromonadales</taxon>
        <taxon>Aeromonadaceae</taxon>
        <taxon>Aeromonas</taxon>
    </lineage>
</organism>
<evidence type="ECO:0000313" key="2">
    <source>
        <dbReference type="Proteomes" id="UP000249422"/>
    </source>
</evidence>